<dbReference type="Proteomes" id="UP000684084">
    <property type="component" value="Unassembled WGS sequence"/>
</dbReference>
<accession>A0A915YRJ6</accession>
<sequence>MVIGNRGKWEDTIKQAERTKIRHKFQWASDEWRDQDSFRVSPTNGRTKIRLGWASDGFCKPDNQQKLIVKSGKVSSSIKHGQKSELSIYDEAAGKSTKSQILSHASKRIESRVCGNPLGEGRFGRVYIAREKTRKLLLSSNI</sequence>
<name>A0A915YRJ6_9GLOM</name>
<protein>
    <submittedName>
        <fullName evidence="1">Uncharacterized protein</fullName>
    </submittedName>
</protein>
<proteinExistence type="predicted"/>
<dbReference type="EMBL" id="CAGKOT010000003">
    <property type="protein sequence ID" value="CAB5322258.1"/>
    <property type="molecule type" value="Genomic_DNA"/>
</dbReference>
<dbReference type="VEuPathDB" id="FungiDB:RhiirFUN_004417"/>
<evidence type="ECO:0000313" key="1">
    <source>
        <dbReference type="EMBL" id="CAB5322258.1"/>
    </source>
</evidence>
<gene>
    <name evidence="1" type="ORF">CHRIB12_LOCUS2297</name>
</gene>
<comment type="caution">
    <text evidence="1">The sequence shown here is derived from an EMBL/GenBank/DDBJ whole genome shotgun (WGS) entry which is preliminary data.</text>
</comment>
<evidence type="ECO:0000313" key="2">
    <source>
        <dbReference type="Proteomes" id="UP000684084"/>
    </source>
</evidence>
<dbReference type="AlphaFoldDB" id="A0A915YRJ6"/>
<reference evidence="1" key="1">
    <citation type="submission" date="2020-05" db="EMBL/GenBank/DDBJ databases">
        <authorList>
            <person name="Rincon C."/>
            <person name="Sanders R I."/>
            <person name="Robbins C."/>
            <person name="Chaturvedi A."/>
        </authorList>
    </citation>
    <scope>NUCLEOTIDE SEQUENCE</scope>
    <source>
        <strain evidence="1">CHB12</strain>
    </source>
</reference>
<organism evidence="1 2">
    <name type="scientific">Rhizophagus irregularis</name>
    <dbReference type="NCBI Taxonomy" id="588596"/>
    <lineage>
        <taxon>Eukaryota</taxon>
        <taxon>Fungi</taxon>
        <taxon>Fungi incertae sedis</taxon>
        <taxon>Mucoromycota</taxon>
        <taxon>Glomeromycotina</taxon>
        <taxon>Glomeromycetes</taxon>
        <taxon>Glomerales</taxon>
        <taxon>Glomeraceae</taxon>
        <taxon>Rhizophagus</taxon>
    </lineage>
</organism>
<dbReference type="OrthoDB" id="2351987at2759"/>